<reference evidence="3 4" key="1">
    <citation type="submission" date="2018-08" db="EMBL/GenBank/DDBJ databases">
        <title>A genome reference for cultivated species of the human gut microbiota.</title>
        <authorList>
            <person name="Zou Y."/>
            <person name="Xue W."/>
            <person name="Luo G."/>
        </authorList>
    </citation>
    <scope>NUCLEOTIDE SEQUENCE [LARGE SCALE GENOMIC DNA]</scope>
    <source>
        <strain evidence="2 4">AF43-2</strain>
        <strain evidence="1 3">OM06-11</strain>
    </source>
</reference>
<evidence type="ECO:0000313" key="4">
    <source>
        <dbReference type="Proteomes" id="UP000284562"/>
    </source>
</evidence>
<dbReference type="RefSeq" id="WP_117729836.1">
    <property type="nucleotide sequence ID" value="NZ_JBALJY010000013.1"/>
</dbReference>
<dbReference type="Proteomes" id="UP000261245">
    <property type="component" value="Unassembled WGS sequence"/>
</dbReference>
<dbReference type="Proteomes" id="UP000284562">
    <property type="component" value="Unassembled WGS sequence"/>
</dbReference>
<dbReference type="EMBL" id="QSUC01000112">
    <property type="protein sequence ID" value="RGN01621.1"/>
    <property type="molecule type" value="Genomic_DNA"/>
</dbReference>
<protein>
    <submittedName>
        <fullName evidence="1">DUF3791 domain-containing protein</fullName>
    </submittedName>
</protein>
<evidence type="ECO:0000313" key="3">
    <source>
        <dbReference type="Proteomes" id="UP000261245"/>
    </source>
</evidence>
<dbReference type="EMBL" id="QRNN01000033">
    <property type="protein sequence ID" value="RHK48111.1"/>
    <property type="molecule type" value="Genomic_DNA"/>
</dbReference>
<organism evidence="1 3">
    <name type="scientific">Segatella copri</name>
    <dbReference type="NCBI Taxonomy" id="165179"/>
    <lineage>
        <taxon>Bacteria</taxon>
        <taxon>Pseudomonadati</taxon>
        <taxon>Bacteroidota</taxon>
        <taxon>Bacteroidia</taxon>
        <taxon>Bacteroidales</taxon>
        <taxon>Prevotellaceae</taxon>
        <taxon>Segatella</taxon>
    </lineage>
</organism>
<comment type="caution">
    <text evidence="1">The sequence shown here is derived from an EMBL/GenBank/DDBJ whole genome shotgun (WGS) entry which is preliminary data.</text>
</comment>
<evidence type="ECO:0000313" key="1">
    <source>
        <dbReference type="EMBL" id="RGN01621.1"/>
    </source>
</evidence>
<accession>A0AA92VZC3</accession>
<gene>
    <name evidence="2" type="ORF">DW064_09025</name>
    <name evidence="1" type="ORF">DXB80_14970</name>
</gene>
<evidence type="ECO:0000313" key="2">
    <source>
        <dbReference type="EMBL" id="RHK48111.1"/>
    </source>
</evidence>
<name>A0AA92VZC3_9BACT</name>
<dbReference type="AlphaFoldDB" id="A0AA92VZC3"/>
<proteinExistence type="predicted"/>
<sequence>MIEPVKNQHDAGYHAILEAKYARIIEEISNMYSISLDEAMDMFYHSDTMQLMEEGVADLHCRSDKYLAEEVWRERNSQEV</sequence>